<reference evidence="1 2" key="1">
    <citation type="submission" date="2022-06" db="EMBL/GenBank/DDBJ databases">
        <title>New Species of the Genus Actinoplanes, ActinopZanes ferrugineus.</title>
        <authorList>
            <person name="Ding P."/>
        </authorList>
    </citation>
    <scope>NUCLEOTIDE SEQUENCE [LARGE SCALE GENOMIC DNA]</scope>
    <source>
        <strain evidence="1 2">TRM88003</strain>
    </source>
</reference>
<gene>
    <name evidence="1" type="ORF">M1L60_43540</name>
</gene>
<evidence type="ECO:0000313" key="1">
    <source>
        <dbReference type="EMBL" id="MCO8277475.1"/>
    </source>
</evidence>
<evidence type="ECO:0000313" key="2">
    <source>
        <dbReference type="Proteomes" id="UP001523369"/>
    </source>
</evidence>
<protein>
    <submittedName>
        <fullName evidence="1">DUF1048 domain-containing protein</fullName>
    </submittedName>
</protein>
<dbReference type="Proteomes" id="UP001523369">
    <property type="component" value="Unassembled WGS sequence"/>
</dbReference>
<accession>A0ABT1E2V7</accession>
<organism evidence="1 2">
    <name type="scientific">Paractinoplanes aksuensis</name>
    <dbReference type="NCBI Taxonomy" id="2939490"/>
    <lineage>
        <taxon>Bacteria</taxon>
        <taxon>Bacillati</taxon>
        <taxon>Actinomycetota</taxon>
        <taxon>Actinomycetes</taxon>
        <taxon>Micromonosporales</taxon>
        <taxon>Micromonosporaceae</taxon>
        <taxon>Paractinoplanes</taxon>
    </lineage>
</organism>
<sequence>MASTASQWPRSPVASVLLRAEVAVGDLTAVAGTGAYHHRGDVFLGRPPVLGVAGGLTRTLVRRETLETCCAARVSGWGWPLELWRYSAVRGTGGGRGGRSDRDAEGVANGQGVLGVTGTDVAACDDLIKDPRTCLRNPGHANGYDG</sequence>
<proteinExistence type="predicted"/>
<keyword evidence="2" id="KW-1185">Reference proteome</keyword>
<name>A0ABT1E2V7_9ACTN</name>
<dbReference type="RefSeq" id="WP_253243489.1">
    <property type="nucleotide sequence ID" value="NZ_JAMYJR010000059.1"/>
</dbReference>
<dbReference type="EMBL" id="JAMYJR010000059">
    <property type="protein sequence ID" value="MCO8277475.1"/>
    <property type="molecule type" value="Genomic_DNA"/>
</dbReference>
<comment type="caution">
    <text evidence="1">The sequence shown here is derived from an EMBL/GenBank/DDBJ whole genome shotgun (WGS) entry which is preliminary data.</text>
</comment>